<dbReference type="GO" id="GO:0005737">
    <property type="term" value="C:cytoplasm"/>
    <property type="evidence" value="ECO:0007669"/>
    <property type="project" value="UniProtKB-SubCell"/>
</dbReference>
<dbReference type="HAMAP" id="MF_00088">
    <property type="entry name" value="KhpA"/>
    <property type="match status" value="1"/>
</dbReference>
<sequence length="119" mass="12920">MEEHDKIFLEYVVKALVDNPNDVKIDRTVDEMGVLITLTVNPADMGKIIGRMGNTAKAIRTLLRIIGMKNNARVNLKINEPAGSMRPERPMIGSTGSGMGAAPATLKTVDEAMEELKGI</sequence>
<evidence type="ECO:0000256" key="3">
    <source>
        <dbReference type="HAMAP-Rule" id="MF_00088"/>
    </source>
</evidence>
<dbReference type="CDD" id="cd22533">
    <property type="entry name" value="KH-II_YlqC-like"/>
    <property type="match status" value="1"/>
</dbReference>
<dbReference type="GO" id="GO:0009252">
    <property type="term" value="P:peptidoglycan biosynthetic process"/>
    <property type="evidence" value="ECO:0007669"/>
    <property type="project" value="UniProtKB-UniRule"/>
</dbReference>
<reference evidence="5 6" key="1">
    <citation type="journal article" date="2015" name="Nature">
        <title>rRNA introns, odd ribosomes, and small enigmatic genomes across a large radiation of phyla.</title>
        <authorList>
            <person name="Brown C.T."/>
            <person name="Hug L.A."/>
            <person name="Thomas B.C."/>
            <person name="Sharon I."/>
            <person name="Castelle C.J."/>
            <person name="Singh A."/>
            <person name="Wilkins M.J."/>
            <person name="Williams K.H."/>
            <person name="Banfield J.F."/>
        </authorList>
    </citation>
    <scope>NUCLEOTIDE SEQUENCE [LARGE SCALE GENOMIC DNA]</scope>
</reference>
<keyword evidence="1 3" id="KW-0963">Cytoplasm</keyword>
<comment type="subunit">
    <text evidence="3">Forms a complex with KhpB.</text>
</comment>
<dbReference type="SUPFAM" id="SSF54814">
    <property type="entry name" value="Prokaryotic type KH domain (KH-domain type II)"/>
    <property type="match status" value="1"/>
</dbReference>
<accession>A0A0G0QWT5</accession>
<dbReference type="Gene3D" id="3.30.300.20">
    <property type="match status" value="1"/>
</dbReference>
<dbReference type="PANTHER" id="PTHR34654:SF1">
    <property type="entry name" value="RNA-BINDING PROTEIN KHPA"/>
    <property type="match status" value="1"/>
</dbReference>
<dbReference type="Proteomes" id="UP000034301">
    <property type="component" value="Unassembled WGS sequence"/>
</dbReference>
<dbReference type="GO" id="GO:0071555">
    <property type="term" value="P:cell wall organization"/>
    <property type="evidence" value="ECO:0007669"/>
    <property type="project" value="UniProtKB-KW"/>
</dbReference>
<keyword evidence="3" id="KW-0143">Chaperone</keyword>
<keyword evidence="2 3" id="KW-0694">RNA-binding</keyword>
<dbReference type="GO" id="GO:0008360">
    <property type="term" value="P:regulation of cell shape"/>
    <property type="evidence" value="ECO:0007669"/>
    <property type="project" value="UniProtKB-KW"/>
</dbReference>
<evidence type="ECO:0000313" key="6">
    <source>
        <dbReference type="Proteomes" id="UP000034301"/>
    </source>
</evidence>
<dbReference type="InterPro" id="IPR015946">
    <property type="entry name" value="KH_dom-like_a/b"/>
</dbReference>
<protein>
    <recommendedName>
        <fullName evidence="3">RNA-binding protein KhpA</fullName>
    </recommendedName>
    <alternativeName>
        <fullName evidence="3">KH-domain protein A</fullName>
    </alternativeName>
</protein>
<name>A0A0G0QWT5_9BACT</name>
<feature type="region of interest" description="Disordered" evidence="4">
    <location>
        <begin position="79"/>
        <end position="103"/>
    </location>
</feature>
<dbReference type="PROSITE" id="PS50084">
    <property type="entry name" value="KH_TYPE_1"/>
    <property type="match status" value="1"/>
</dbReference>
<evidence type="ECO:0000256" key="1">
    <source>
        <dbReference type="ARBA" id="ARBA00022490"/>
    </source>
</evidence>
<keyword evidence="3" id="KW-0133">Cell shape</keyword>
<dbReference type="PANTHER" id="PTHR34654">
    <property type="entry name" value="UPF0109 PROTEIN SCO5592"/>
    <property type="match status" value="1"/>
</dbReference>
<dbReference type="InterPro" id="IPR020627">
    <property type="entry name" value="KhpA"/>
</dbReference>
<evidence type="ECO:0000313" key="5">
    <source>
        <dbReference type="EMBL" id="KKR41841.1"/>
    </source>
</evidence>
<comment type="similarity">
    <text evidence="3">Belongs to the KhpA RNA-binding protein family.</text>
</comment>
<dbReference type="EMBL" id="LBYC01000020">
    <property type="protein sequence ID" value="KKR41841.1"/>
    <property type="molecule type" value="Genomic_DNA"/>
</dbReference>
<evidence type="ECO:0000256" key="4">
    <source>
        <dbReference type="SAM" id="MobiDB-lite"/>
    </source>
</evidence>
<dbReference type="InterPro" id="IPR009019">
    <property type="entry name" value="KH_sf_prok-type"/>
</dbReference>
<gene>
    <name evidence="3" type="primary">khpA</name>
    <name evidence="5" type="ORF">UT78_C0020G0003</name>
</gene>
<dbReference type="AlphaFoldDB" id="A0A0G0QWT5"/>
<proteinExistence type="inferred from homology"/>
<comment type="function">
    <text evidence="3">A probable RNA chaperone. Forms a complex with KhpB which binds to cellular RNA and controls its expression. Plays a role in peptidoglycan (PG) homeostasis and cell length regulation.</text>
</comment>
<dbReference type="Pfam" id="PF13083">
    <property type="entry name" value="KH_KhpA-B"/>
    <property type="match status" value="1"/>
</dbReference>
<comment type="subcellular location">
    <subcellularLocation>
        <location evidence="3">Cytoplasm</location>
    </subcellularLocation>
</comment>
<evidence type="ECO:0000256" key="2">
    <source>
        <dbReference type="ARBA" id="ARBA00022884"/>
    </source>
</evidence>
<organism evidence="5 6">
    <name type="scientific">Candidatus Nomurabacteria bacterium GW2011_GWF2_40_12</name>
    <dbReference type="NCBI Taxonomy" id="1618776"/>
    <lineage>
        <taxon>Bacteria</taxon>
        <taxon>Candidatus Nomuraibacteriota</taxon>
    </lineage>
</organism>
<comment type="caution">
    <text evidence="5">The sequence shown here is derived from an EMBL/GenBank/DDBJ whole genome shotgun (WGS) entry which is preliminary data.</text>
</comment>
<dbReference type="GO" id="GO:0003723">
    <property type="term" value="F:RNA binding"/>
    <property type="evidence" value="ECO:0007669"/>
    <property type="project" value="UniProtKB-UniRule"/>
</dbReference>
<keyword evidence="3" id="KW-0961">Cell wall biogenesis/degradation</keyword>